<dbReference type="GO" id="GO:0046677">
    <property type="term" value="P:response to antibiotic"/>
    <property type="evidence" value="ECO:0007669"/>
    <property type="project" value="UniProtKB-KW"/>
</dbReference>
<evidence type="ECO:0000313" key="7">
    <source>
        <dbReference type="Proteomes" id="UP000008206"/>
    </source>
</evidence>
<dbReference type="SUPFAM" id="SSF51161">
    <property type="entry name" value="Trimeric LpxA-like enzymes"/>
    <property type="match status" value="1"/>
</dbReference>
<proteinExistence type="inferred from homology"/>
<dbReference type="PANTHER" id="PTHR43300">
    <property type="entry name" value="ACETYLTRANSFERASE"/>
    <property type="match status" value="1"/>
</dbReference>
<dbReference type="STRING" id="497965.Cyan7822_1189"/>
<dbReference type="FunFam" id="2.160.10.10:FF:000037">
    <property type="entry name" value="Streptogramin A acetyltransferase"/>
    <property type="match status" value="1"/>
</dbReference>
<keyword evidence="5" id="KW-0012">Acyltransferase</keyword>
<dbReference type="OrthoDB" id="9801697at2"/>
<protein>
    <submittedName>
        <fullName evidence="6">VatB</fullName>
    </submittedName>
</protein>
<dbReference type="CDD" id="cd03349">
    <property type="entry name" value="LbH_XAT"/>
    <property type="match status" value="1"/>
</dbReference>
<gene>
    <name evidence="6" type="ordered locus">Cyan7822_1189</name>
</gene>
<dbReference type="Proteomes" id="UP000008206">
    <property type="component" value="Chromosome"/>
</dbReference>
<dbReference type="InterPro" id="IPR011004">
    <property type="entry name" value="Trimer_LpxA-like_sf"/>
</dbReference>
<dbReference type="GO" id="GO:0031470">
    <property type="term" value="C:carboxysome"/>
    <property type="evidence" value="ECO:0007669"/>
    <property type="project" value="UniProtKB-ARBA"/>
</dbReference>
<dbReference type="PANTHER" id="PTHR43300:SF11">
    <property type="entry name" value="ACETYLTRANSFERASE RV3034C-RELATED"/>
    <property type="match status" value="1"/>
</dbReference>
<keyword evidence="3" id="KW-0677">Repeat</keyword>
<dbReference type="Gene3D" id="2.160.10.10">
    <property type="entry name" value="Hexapeptide repeat proteins"/>
    <property type="match status" value="1"/>
</dbReference>
<keyword evidence="4" id="KW-0046">Antibiotic resistance</keyword>
<dbReference type="Pfam" id="PF00132">
    <property type="entry name" value="Hexapep"/>
    <property type="match status" value="1"/>
</dbReference>
<dbReference type="PROSITE" id="PS00101">
    <property type="entry name" value="HEXAPEP_TRANSFERASES"/>
    <property type="match status" value="1"/>
</dbReference>
<reference evidence="7" key="1">
    <citation type="journal article" date="2011" name="MBio">
        <title>Novel metabolic attributes of the genus Cyanothece, comprising a group of unicellular nitrogen-fixing Cyanobacteria.</title>
        <authorList>
            <person name="Bandyopadhyay A."/>
            <person name="Elvitigala T."/>
            <person name="Welsh E."/>
            <person name="Stockel J."/>
            <person name="Liberton M."/>
            <person name="Min H."/>
            <person name="Sherman L.A."/>
            <person name="Pakrasi H.B."/>
        </authorList>
    </citation>
    <scope>NUCLEOTIDE SEQUENCE [LARGE SCALE GENOMIC DNA]</scope>
    <source>
        <strain evidence="7">PCC 7822</strain>
    </source>
</reference>
<name>E0UGI6_GLOV7</name>
<keyword evidence="7" id="KW-1185">Reference proteome</keyword>
<evidence type="ECO:0000256" key="4">
    <source>
        <dbReference type="ARBA" id="ARBA00023251"/>
    </source>
</evidence>
<keyword evidence="2" id="KW-0808">Transferase</keyword>
<accession>E0UGI6</accession>
<evidence type="ECO:0000256" key="5">
    <source>
        <dbReference type="ARBA" id="ARBA00023315"/>
    </source>
</evidence>
<organism evidence="6 7">
    <name type="scientific">Gloeothece verrucosa (strain PCC 7822)</name>
    <name type="common">Cyanothece sp. (strain PCC 7822)</name>
    <dbReference type="NCBI Taxonomy" id="497965"/>
    <lineage>
        <taxon>Bacteria</taxon>
        <taxon>Bacillati</taxon>
        <taxon>Cyanobacteriota</taxon>
        <taxon>Cyanophyceae</taxon>
        <taxon>Oscillatoriophycideae</taxon>
        <taxon>Chroococcales</taxon>
        <taxon>Aphanothecaceae</taxon>
        <taxon>Gloeothece</taxon>
        <taxon>Gloeothece verrucosa</taxon>
    </lineage>
</organism>
<evidence type="ECO:0000256" key="2">
    <source>
        <dbReference type="ARBA" id="ARBA00022679"/>
    </source>
</evidence>
<dbReference type="EMBL" id="CP002198">
    <property type="protein sequence ID" value="ADN13195.1"/>
    <property type="molecule type" value="Genomic_DNA"/>
</dbReference>
<dbReference type="InterPro" id="IPR050179">
    <property type="entry name" value="Trans_hexapeptide_repeat"/>
</dbReference>
<sequence length="216" mass="24680">MSEQNFPNPLNPYPLEHYKRLCFLKNIIKNPNIIIGDFTYYDDFENPENFEKNVLYHFDFIGDKLIIGKFCALASDVKFIMNGGNHQLNYFTSYPFSIFGQAWEKAEPDSWPYKGDTIIGNDVWIGYNAVIMPGVTVGDGAIIGAKAVVTKNVEPYTIVAGNPAQPIKKRFEDEVIDILLKLQWWDWEIAKITEHLSILSSNDFSALQALIKDDFN</sequence>
<dbReference type="HOGENOM" id="CLU_051638_5_3_3"/>
<dbReference type="AlphaFoldDB" id="E0UGI6"/>
<comment type="similarity">
    <text evidence="1">Belongs to the transferase hexapeptide repeat family.</text>
</comment>
<dbReference type="eggNOG" id="COG0110">
    <property type="taxonomic scope" value="Bacteria"/>
</dbReference>
<evidence type="ECO:0000256" key="1">
    <source>
        <dbReference type="ARBA" id="ARBA00007274"/>
    </source>
</evidence>
<dbReference type="KEGG" id="cyj:Cyan7822_1189"/>
<dbReference type="GO" id="GO:0016746">
    <property type="term" value="F:acyltransferase activity"/>
    <property type="evidence" value="ECO:0007669"/>
    <property type="project" value="UniProtKB-KW"/>
</dbReference>
<dbReference type="RefSeq" id="WP_013321302.1">
    <property type="nucleotide sequence ID" value="NC_014501.1"/>
</dbReference>
<evidence type="ECO:0000313" key="6">
    <source>
        <dbReference type="EMBL" id="ADN13195.1"/>
    </source>
</evidence>
<evidence type="ECO:0000256" key="3">
    <source>
        <dbReference type="ARBA" id="ARBA00022737"/>
    </source>
</evidence>
<dbReference type="InterPro" id="IPR018357">
    <property type="entry name" value="Hexapep_transf_CS"/>
</dbReference>
<dbReference type="InterPro" id="IPR001451">
    <property type="entry name" value="Hexapep"/>
</dbReference>
<dbReference type="GO" id="GO:0043886">
    <property type="term" value="F:structural constituent of carboxysome shell"/>
    <property type="evidence" value="ECO:0007669"/>
    <property type="project" value="UniProtKB-ARBA"/>
</dbReference>